<keyword evidence="3 4" id="KW-0413">Isomerase</keyword>
<evidence type="ECO:0000259" key="5">
    <source>
        <dbReference type="PROSITE" id="PS50059"/>
    </source>
</evidence>
<dbReference type="KEGG" id="ddo:I597_1555"/>
<comment type="catalytic activity">
    <reaction evidence="1 3 4">
        <text>[protein]-peptidylproline (omega=180) = [protein]-peptidylproline (omega=0)</text>
        <dbReference type="Rhea" id="RHEA:16237"/>
        <dbReference type="Rhea" id="RHEA-COMP:10747"/>
        <dbReference type="Rhea" id="RHEA-COMP:10748"/>
        <dbReference type="ChEBI" id="CHEBI:83833"/>
        <dbReference type="ChEBI" id="CHEBI:83834"/>
        <dbReference type="EC" id="5.2.1.8"/>
    </reaction>
</comment>
<dbReference type="EMBL" id="JSAQ01000001">
    <property type="protein sequence ID" value="KGO07730.1"/>
    <property type="molecule type" value="Genomic_DNA"/>
</dbReference>
<evidence type="ECO:0000313" key="6">
    <source>
        <dbReference type="EMBL" id="KGO07730.1"/>
    </source>
</evidence>
<dbReference type="PATRIC" id="fig|1300343.5.peg.1564"/>
<dbReference type="Proteomes" id="UP000030140">
    <property type="component" value="Unassembled WGS sequence"/>
</dbReference>
<organism evidence="6 7">
    <name type="scientific">Dokdonia donghaensis DSW-1</name>
    <dbReference type="NCBI Taxonomy" id="1300343"/>
    <lineage>
        <taxon>Bacteria</taxon>
        <taxon>Pseudomonadati</taxon>
        <taxon>Bacteroidota</taxon>
        <taxon>Flavobacteriia</taxon>
        <taxon>Flavobacteriales</taxon>
        <taxon>Flavobacteriaceae</taxon>
        <taxon>Dokdonia</taxon>
    </lineage>
</organism>
<dbReference type="AlphaFoldDB" id="A0A0A2H514"/>
<protein>
    <recommendedName>
        <fullName evidence="4">Peptidyl-prolyl cis-trans isomerase</fullName>
        <ecNumber evidence="4">5.2.1.8</ecNumber>
    </recommendedName>
</protein>
<keyword evidence="7" id="KW-1185">Reference proteome</keyword>
<comment type="caution">
    <text evidence="6">The sequence shown here is derived from an EMBL/GenBank/DDBJ whole genome shotgun (WGS) entry which is preliminary data.</text>
</comment>
<gene>
    <name evidence="6" type="ORF">NV36_13370</name>
</gene>
<dbReference type="Gene3D" id="3.10.50.40">
    <property type="match status" value="1"/>
</dbReference>
<evidence type="ECO:0000256" key="4">
    <source>
        <dbReference type="RuleBase" id="RU003915"/>
    </source>
</evidence>
<dbReference type="InterPro" id="IPR019869">
    <property type="entry name" value="Motility-assoc_PPIase_GldI"/>
</dbReference>
<proteinExistence type="inferred from homology"/>
<dbReference type="SUPFAM" id="SSF54534">
    <property type="entry name" value="FKBP-like"/>
    <property type="match status" value="1"/>
</dbReference>
<comment type="similarity">
    <text evidence="4">Belongs to the FKBP-type PPIase family.</text>
</comment>
<accession>A0A0A2H514</accession>
<dbReference type="NCBIfam" id="TIGR03516">
    <property type="entry name" value="ppisom_GldI"/>
    <property type="match status" value="1"/>
</dbReference>
<evidence type="ECO:0000256" key="1">
    <source>
        <dbReference type="ARBA" id="ARBA00000971"/>
    </source>
</evidence>
<dbReference type="OrthoDB" id="1093155at2"/>
<dbReference type="RefSeq" id="WP_035328108.1">
    <property type="nucleotide sequence ID" value="NZ_CP015125.1"/>
</dbReference>
<dbReference type="Pfam" id="PF00254">
    <property type="entry name" value="FKBP_C"/>
    <property type="match status" value="1"/>
</dbReference>
<keyword evidence="2 3" id="KW-0697">Rotamase</keyword>
<dbReference type="InterPro" id="IPR001179">
    <property type="entry name" value="PPIase_FKBP_dom"/>
</dbReference>
<evidence type="ECO:0000313" key="7">
    <source>
        <dbReference type="Proteomes" id="UP000030140"/>
    </source>
</evidence>
<dbReference type="InterPro" id="IPR046357">
    <property type="entry name" value="PPIase_dom_sf"/>
</dbReference>
<name>A0A0A2H514_9FLAO</name>
<dbReference type="GO" id="GO:0003755">
    <property type="term" value="F:peptidyl-prolyl cis-trans isomerase activity"/>
    <property type="evidence" value="ECO:0007669"/>
    <property type="project" value="UniProtKB-UniRule"/>
</dbReference>
<evidence type="ECO:0000256" key="3">
    <source>
        <dbReference type="PROSITE-ProRule" id="PRU00277"/>
    </source>
</evidence>
<dbReference type="PROSITE" id="PS50059">
    <property type="entry name" value="FKBP_PPIASE"/>
    <property type="match status" value="1"/>
</dbReference>
<sequence>MRYTFVILCIALLTISCSETVARRPVTQKSGSYVKTKTITRNIERVAQEEKALKKVIESDTINDYQSSASGFWYTYVQKDTLSKPTPQVGDLVLFNYNIAAINGKVLVSQEEIGNTVTQIDQSNQDLISGIREGIKLMKEGETVTFLFPSHKAYGYYGVENRVPSNTPVRSTVTLLEIKNQSND</sequence>
<feature type="domain" description="PPIase FKBP-type" evidence="5">
    <location>
        <begin position="90"/>
        <end position="179"/>
    </location>
</feature>
<evidence type="ECO:0000256" key="2">
    <source>
        <dbReference type="ARBA" id="ARBA00023110"/>
    </source>
</evidence>
<dbReference type="EC" id="5.2.1.8" evidence="4"/>
<dbReference type="PROSITE" id="PS51257">
    <property type="entry name" value="PROKAR_LIPOPROTEIN"/>
    <property type="match status" value="1"/>
</dbReference>
<reference evidence="6 7" key="1">
    <citation type="submission" date="2014-10" db="EMBL/GenBank/DDBJ databases">
        <title>Draft genome sequence of the proteorhodopsin-containing marine bacterium Dokdonia donghaensis.</title>
        <authorList>
            <person name="Gomez-Consarnau L."/>
            <person name="Gonzalez J.M."/>
            <person name="Riedel T."/>
            <person name="Jaenicke S."/>
            <person name="Wagner-Doebler I."/>
            <person name="Fuhrman J.A."/>
        </authorList>
    </citation>
    <scope>NUCLEOTIDE SEQUENCE [LARGE SCALE GENOMIC DNA]</scope>
    <source>
        <strain evidence="6 7">DSW-1</strain>
    </source>
</reference>